<reference evidence="2 3" key="1">
    <citation type="journal article" date="2011" name="J. Bacteriol.">
        <title>Genome sequence of the nonpathogenic Listeria monocytogenes serovar 4a strain M7.</title>
        <authorList>
            <person name="Chen J."/>
            <person name="Xia Y."/>
            <person name="Cheng C."/>
            <person name="Fang C."/>
            <person name="Shan Y."/>
            <person name="Jin G."/>
            <person name="Fang W."/>
        </authorList>
    </citation>
    <scope>NUCLEOTIDE SEQUENCE [LARGE SCALE GENOMIC DNA]</scope>
    <source>
        <strain evidence="2 3">M7</strain>
    </source>
</reference>
<keyword evidence="1" id="KW-1133">Transmembrane helix</keyword>
<dbReference type="Proteomes" id="UP000000486">
    <property type="component" value="Chromosome"/>
</dbReference>
<accession>A0A0E0UXP2</accession>
<feature type="transmembrane region" description="Helical" evidence="1">
    <location>
        <begin position="42"/>
        <end position="61"/>
    </location>
</feature>
<gene>
    <name evidence="2" type="ordered locus">LMM7_2202</name>
</gene>
<organism evidence="2 3">
    <name type="scientific">Listeria monocytogenes serotype 4a (strain M7)</name>
    <dbReference type="NCBI Taxonomy" id="1030009"/>
    <lineage>
        <taxon>Bacteria</taxon>
        <taxon>Bacillati</taxon>
        <taxon>Bacillota</taxon>
        <taxon>Bacilli</taxon>
        <taxon>Bacillales</taxon>
        <taxon>Listeriaceae</taxon>
        <taxon>Listeria</taxon>
    </lineage>
</organism>
<evidence type="ECO:0000313" key="2">
    <source>
        <dbReference type="EMBL" id="AEH93207.1"/>
    </source>
</evidence>
<sequence>MIQNTGELMMYIGGALVLVYPLGVLIINILRSSTKGRFRPTSTMGIVLGLCVVAGAVLIFVGDSYRKDISKDVMVSYYEKNIPYEDLTKAQRKNIDASVINISKMNKAGEDVSKYVPALEKYMYESYIADGISEKDAKSYMESFLK</sequence>
<dbReference type="HOGENOM" id="CLU_145418_0_0_9"/>
<dbReference type="PATRIC" id="fig|1030009.3.peg.2188"/>
<protein>
    <submittedName>
        <fullName evidence="2">Uncharacterized protein</fullName>
    </submittedName>
</protein>
<proteinExistence type="predicted"/>
<dbReference type="AlphaFoldDB" id="A0A0E0UXP2"/>
<dbReference type="KEGG" id="lmq:LMM7_2202"/>
<evidence type="ECO:0000313" key="3">
    <source>
        <dbReference type="Proteomes" id="UP000000486"/>
    </source>
</evidence>
<keyword evidence="1" id="KW-0472">Membrane</keyword>
<name>A0A0E0UXP2_LISMM</name>
<keyword evidence="1" id="KW-0812">Transmembrane</keyword>
<dbReference type="EMBL" id="CP002816">
    <property type="protein sequence ID" value="AEH93207.1"/>
    <property type="molecule type" value="Genomic_DNA"/>
</dbReference>
<dbReference type="RefSeq" id="WP_009926224.1">
    <property type="nucleotide sequence ID" value="NC_017537.1"/>
</dbReference>
<evidence type="ECO:0000256" key="1">
    <source>
        <dbReference type="SAM" id="Phobius"/>
    </source>
</evidence>
<feature type="transmembrane region" description="Helical" evidence="1">
    <location>
        <begin position="12"/>
        <end position="30"/>
    </location>
</feature>